<name>A0ABW5BMS9_9PROT</name>
<organism evidence="1 2">
    <name type="scientific">Kiloniella antarctica</name>
    <dbReference type="NCBI Taxonomy" id="1550907"/>
    <lineage>
        <taxon>Bacteria</taxon>
        <taxon>Pseudomonadati</taxon>
        <taxon>Pseudomonadota</taxon>
        <taxon>Alphaproteobacteria</taxon>
        <taxon>Rhodospirillales</taxon>
        <taxon>Kiloniellaceae</taxon>
        <taxon>Kiloniella</taxon>
    </lineage>
</organism>
<reference evidence="2" key="1">
    <citation type="journal article" date="2019" name="Int. J. Syst. Evol. Microbiol.">
        <title>The Global Catalogue of Microorganisms (GCM) 10K type strain sequencing project: providing services to taxonomists for standard genome sequencing and annotation.</title>
        <authorList>
            <consortium name="The Broad Institute Genomics Platform"/>
            <consortium name="The Broad Institute Genome Sequencing Center for Infectious Disease"/>
            <person name="Wu L."/>
            <person name="Ma J."/>
        </authorList>
    </citation>
    <scope>NUCLEOTIDE SEQUENCE [LARGE SCALE GENOMIC DNA]</scope>
    <source>
        <strain evidence="2">CGMCC 4.7192</strain>
    </source>
</reference>
<gene>
    <name evidence="1" type="ORF">ACFSKO_11160</name>
</gene>
<sequence>MIVFLLFLFCMVVGLVLQKISSLSLVLLLSVLGTTSVLANEEINQNPVYKGEVESINEPIIIRYSPLPKSRTIDTSSFSGKLNGRVLDHKTISRGAIEIFEEDKSLKMLISSFTTELINKNKKETINDVKKMTFDISPFGKINDFSLYSPDLTSEELALTKEAMSNMVEEIIFQLPPSGVETDHKFKTNLTLGGMAIKDVGTVLGKTIFNNRQAIVIDYRGPLSSLVINHEKIKGSFDGYSVMDIATGVTVYTEYYFQAKFSHKSRVYIYNTLKTEFQ</sequence>
<comment type="caution">
    <text evidence="1">The sequence shown here is derived from an EMBL/GenBank/DDBJ whole genome shotgun (WGS) entry which is preliminary data.</text>
</comment>
<proteinExistence type="predicted"/>
<keyword evidence="2" id="KW-1185">Reference proteome</keyword>
<protein>
    <submittedName>
        <fullName evidence="1">Uncharacterized protein</fullName>
    </submittedName>
</protein>
<evidence type="ECO:0000313" key="2">
    <source>
        <dbReference type="Proteomes" id="UP001597294"/>
    </source>
</evidence>
<dbReference type="EMBL" id="JBHUII010000004">
    <property type="protein sequence ID" value="MFD2206178.1"/>
    <property type="molecule type" value="Genomic_DNA"/>
</dbReference>
<dbReference type="RefSeq" id="WP_380251502.1">
    <property type="nucleotide sequence ID" value="NZ_JBHUII010000004.1"/>
</dbReference>
<accession>A0ABW5BMS9</accession>
<evidence type="ECO:0000313" key="1">
    <source>
        <dbReference type="EMBL" id="MFD2206178.1"/>
    </source>
</evidence>
<dbReference type="Proteomes" id="UP001597294">
    <property type="component" value="Unassembled WGS sequence"/>
</dbReference>